<dbReference type="PANTHER" id="PTHR33969">
    <property type="entry name" value="SEGREGATION AND CONDENSATION PROTEIN A"/>
    <property type="match status" value="1"/>
</dbReference>
<reference evidence="4 5" key="2">
    <citation type="submission" date="2017-10" db="EMBL/GenBank/DDBJ databases">
        <authorList>
            <person name="Banno H."/>
            <person name="Chua N.-H."/>
        </authorList>
    </citation>
    <scope>NUCLEOTIDE SEQUENCE [LARGE SCALE GENOMIC DNA]</scope>
    <source>
        <strain evidence="4 5">JK623</strain>
    </source>
</reference>
<dbReference type="PANTHER" id="PTHR33969:SF2">
    <property type="entry name" value="SEGREGATION AND CONDENSATION PROTEIN A"/>
    <property type="match status" value="1"/>
</dbReference>
<keyword evidence="3" id="KW-0963">Cytoplasm</keyword>
<name>A0A2G3E548_9FIRM</name>
<accession>A0A2G3E548</accession>
<comment type="subcellular location">
    <subcellularLocation>
        <location evidence="3">Cytoplasm</location>
    </subcellularLocation>
    <text evidence="3">Associated with two foci at the outer edges of the nucleoid region in young cells, and at four foci within both cell halves in older cells.</text>
</comment>
<dbReference type="Gene3D" id="6.10.250.2410">
    <property type="match status" value="1"/>
</dbReference>
<gene>
    <name evidence="3" type="primary">scpA</name>
    <name evidence="4" type="ORF">CSX02_03685</name>
</gene>
<dbReference type="GO" id="GO:0005737">
    <property type="term" value="C:cytoplasm"/>
    <property type="evidence" value="ECO:0007669"/>
    <property type="project" value="UniProtKB-SubCell"/>
</dbReference>
<dbReference type="RefSeq" id="WP_099385678.1">
    <property type="nucleotide sequence ID" value="NZ_JANSWH010000099.1"/>
</dbReference>
<comment type="function">
    <text evidence="3">Participates in chromosomal partition during cell division. May act via the formation of a condensin-like complex containing Smc and ScpB that pull DNA away from mid-cell into both cell halves.</text>
</comment>
<dbReference type="InterPro" id="IPR023093">
    <property type="entry name" value="ScpA-like_C"/>
</dbReference>
<keyword evidence="3" id="KW-0131">Cell cycle</keyword>
<dbReference type="InterPro" id="IPR003768">
    <property type="entry name" value="ScpA"/>
</dbReference>
<organism evidence="4 5">
    <name type="scientific">Agathobacter ruminis</name>
    <dbReference type="NCBI Taxonomy" id="1712665"/>
    <lineage>
        <taxon>Bacteria</taxon>
        <taxon>Bacillati</taxon>
        <taxon>Bacillota</taxon>
        <taxon>Clostridia</taxon>
        <taxon>Lachnospirales</taxon>
        <taxon>Lachnospiraceae</taxon>
        <taxon>Agathobacter</taxon>
    </lineage>
</organism>
<keyword evidence="1 3" id="KW-0159">Chromosome partition</keyword>
<dbReference type="GO" id="GO:0006260">
    <property type="term" value="P:DNA replication"/>
    <property type="evidence" value="ECO:0007669"/>
    <property type="project" value="UniProtKB-UniRule"/>
</dbReference>
<dbReference type="GO" id="GO:0007059">
    <property type="term" value="P:chromosome segregation"/>
    <property type="evidence" value="ECO:0007669"/>
    <property type="project" value="UniProtKB-UniRule"/>
</dbReference>
<proteinExistence type="inferred from homology"/>
<keyword evidence="5" id="KW-1185">Reference proteome</keyword>
<dbReference type="EMBL" id="PDYG01000012">
    <property type="protein sequence ID" value="PHU38290.1"/>
    <property type="molecule type" value="Genomic_DNA"/>
</dbReference>
<evidence type="ECO:0000256" key="1">
    <source>
        <dbReference type="ARBA" id="ARBA00022829"/>
    </source>
</evidence>
<sequence length="250" mass="29222">MEINFKLETFEGPLDLLLHLIEKNKMSIFDIQIVEITDQYLAYIDEMKRHDLGILSEFLVMAATLLAIKSKMLLPAPEVEEGEEEEDPRAELVQQLLEYKMYKCMAFELKDRQFDADHIMYKEPTIPDEVLAYEEPIDMEALVSDITLARLNSIFRDIMKKQVDKVDPIRSKFGKIEKEEVSMEDKMEFLQEYAKEHKHFSFRGILEKQSTKTDIIVTFLAILELMKMGIIKISQEKIFDDIEIDSQIAA</sequence>
<dbReference type="Pfam" id="PF02616">
    <property type="entry name" value="SMC_ScpA"/>
    <property type="match status" value="1"/>
</dbReference>
<comment type="similarity">
    <text evidence="3">Belongs to the ScpA family.</text>
</comment>
<keyword evidence="3" id="KW-0132">Cell division</keyword>
<dbReference type="Gene3D" id="1.10.10.580">
    <property type="entry name" value="Structural maintenance of chromosome 1. Chain E"/>
    <property type="match status" value="1"/>
</dbReference>
<evidence type="ECO:0000313" key="4">
    <source>
        <dbReference type="EMBL" id="PHU38290.1"/>
    </source>
</evidence>
<dbReference type="AlphaFoldDB" id="A0A2G3E548"/>
<comment type="caution">
    <text evidence="4">The sequence shown here is derived from an EMBL/GenBank/DDBJ whole genome shotgun (WGS) entry which is preliminary data.</text>
</comment>
<reference evidence="4 5" key="1">
    <citation type="submission" date="2017-10" db="EMBL/GenBank/DDBJ databases">
        <title>Resolving the taxonomy of Roseburia spp., Eubacterium rectale and Agathobacter spp. through phylogenomic analysis.</title>
        <authorList>
            <person name="Sheridan P.O."/>
            <person name="Walker A.W."/>
            <person name="Duncan S.H."/>
            <person name="Scott K.P."/>
            <person name="Toole P.W.O."/>
            <person name="Luis P."/>
            <person name="Flint H.J."/>
        </authorList>
    </citation>
    <scope>NUCLEOTIDE SEQUENCE [LARGE SCALE GENOMIC DNA]</scope>
    <source>
        <strain evidence="4 5">JK623</strain>
    </source>
</reference>
<comment type="subunit">
    <text evidence="3">Component of a cohesin-like complex composed of ScpA, ScpB and the Smc homodimer, in which ScpA and ScpB bind to the head domain of Smc. The presence of the three proteins is required for the association of the complex with DNA.</text>
</comment>
<dbReference type="GO" id="GO:0051301">
    <property type="term" value="P:cell division"/>
    <property type="evidence" value="ECO:0007669"/>
    <property type="project" value="UniProtKB-KW"/>
</dbReference>
<protein>
    <recommendedName>
        <fullName evidence="2 3">Segregation and condensation protein A</fullName>
    </recommendedName>
</protein>
<evidence type="ECO:0000256" key="2">
    <source>
        <dbReference type="ARBA" id="ARBA00044777"/>
    </source>
</evidence>
<evidence type="ECO:0000313" key="5">
    <source>
        <dbReference type="Proteomes" id="UP000224563"/>
    </source>
</evidence>
<evidence type="ECO:0000256" key="3">
    <source>
        <dbReference type="HAMAP-Rule" id="MF_01805"/>
    </source>
</evidence>
<dbReference type="HAMAP" id="MF_01805">
    <property type="entry name" value="ScpA"/>
    <property type="match status" value="1"/>
</dbReference>
<dbReference type="Proteomes" id="UP000224563">
    <property type="component" value="Unassembled WGS sequence"/>
</dbReference>